<dbReference type="PRINTS" id="PR00344">
    <property type="entry name" value="BCTRLSENSOR"/>
</dbReference>
<dbReference type="SMART" id="SM00387">
    <property type="entry name" value="HATPase_c"/>
    <property type="match status" value="1"/>
</dbReference>
<evidence type="ECO:0000259" key="9">
    <source>
        <dbReference type="PROSITE" id="PS50109"/>
    </source>
</evidence>
<dbReference type="InterPro" id="IPR003594">
    <property type="entry name" value="HATPase_dom"/>
</dbReference>
<keyword evidence="11" id="KW-1185">Reference proteome</keyword>
<accession>A0ABS5NLP7</accession>
<evidence type="ECO:0000256" key="8">
    <source>
        <dbReference type="ARBA" id="ARBA00023012"/>
    </source>
</evidence>
<dbReference type="CDD" id="cd00082">
    <property type="entry name" value="HisKA"/>
    <property type="match status" value="1"/>
</dbReference>
<keyword evidence="8" id="KW-0902">Two-component regulatory system</keyword>
<evidence type="ECO:0000256" key="6">
    <source>
        <dbReference type="ARBA" id="ARBA00022777"/>
    </source>
</evidence>
<keyword evidence="3" id="KW-0597">Phosphoprotein</keyword>
<reference evidence="10 11" key="1">
    <citation type="submission" date="2021-05" db="EMBL/GenBank/DDBJ databases">
        <title>Novel Bacillus species.</title>
        <authorList>
            <person name="Liu G."/>
        </authorList>
    </citation>
    <scope>NUCLEOTIDE SEQUENCE [LARGE SCALE GENOMIC DNA]</scope>
    <source>
        <strain evidence="10 11">FJAT-49705</strain>
    </source>
</reference>
<dbReference type="InterPro" id="IPR005467">
    <property type="entry name" value="His_kinase_dom"/>
</dbReference>
<keyword evidence="6" id="KW-0418">Kinase</keyword>
<evidence type="ECO:0000256" key="4">
    <source>
        <dbReference type="ARBA" id="ARBA00022679"/>
    </source>
</evidence>
<feature type="domain" description="Histidine kinase" evidence="9">
    <location>
        <begin position="166"/>
        <end position="373"/>
    </location>
</feature>
<dbReference type="Gene3D" id="3.30.565.10">
    <property type="entry name" value="Histidine kinase-like ATPase, C-terminal domain"/>
    <property type="match status" value="1"/>
</dbReference>
<organism evidence="10 11">
    <name type="scientific">Cytobacillus citreus</name>
    <dbReference type="NCBI Taxonomy" id="2833586"/>
    <lineage>
        <taxon>Bacteria</taxon>
        <taxon>Bacillati</taxon>
        <taxon>Bacillota</taxon>
        <taxon>Bacilli</taxon>
        <taxon>Bacillales</taxon>
        <taxon>Bacillaceae</taxon>
        <taxon>Cytobacillus</taxon>
    </lineage>
</organism>
<dbReference type="PANTHER" id="PTHR43065">
    <property type="entry name" value="SENSOR HISTIDINE KINASE"/>
    <property type="match status" value="1"/>
</dbReference>
<dbReference type="EMBL" id="JAGYPM010000001">
    <property type="protein sequence ID" value="MBS4188737.1"/>
    <property type="molecule type" value="Genomic_DNA"/>
</dbReference>
<dbReference type="PANTHER" id="PTHR43065:SF10">
    <property type="entry name" value="PEROXIDE STRESS-ACTIVATED HISTIDINE KINASE MAK3"/>
    <property type="match status" value="1"/>
</dbReference>
<dbReference type="EC" id="2.7.13.3" evidence="2"/>
<dbReference type="Pfam" id="PF00512">
    <property type="entry name" value="HisKA"/>
    <property type="match status" value="1"/>
</dbReference>
<evidence type="ECO:0000313" key="10">
    <source>
        <dbReference type="EMBL" id="MBS4188737.1"/>
    </source>
</evidence>
<dbReference type="InterPro" id="IPR004358">
    <property type="entry name" value="Sig_transdc_His_kin-like_C"/>
</dbReference>
<evidence type="ECO:0000256" key="7">
    <source>
        <dbReference type="ARBA" id="ARBA00022840"/>
    </source>
</evidence>
<comment type="catalytic activity">
    <reaction evidence="1">
        <text>ATP + protein L-histidine = ADP + protein N-phospho-L-histidine.</text>
        <dbReference type="EC" id="2.7.13.3"/>
    </reaction>
</comment>
<dbReference type="InterPro" id="IPR018984">
    <property type="entry name" value="Histidine_kinase_N"/>
</dbReference>
<dbReference type="PROSITE" id="PS50109">
    <property type="entry name" value="HIS_KIN"/>
    <property type="match status" value="1"/>
</dbReference>
<evidence type="ECO:0000256" key="1">
    <source>
        <dbReference type="ARBA" id="ARBA00000085"/>
    </source>
</evidence>
<protein>
    <recommendedName>
        <fullName evidence="2">histidine kinase</fullName>
        <ecNumber evidence="2">2.7.13.3</ecNumber>
    </recommendedName>
</protein>
<keyword evidence="7" id="KW-0067">ATP-binding</keyword>
<evidence type="ECO:0000256" key="2">
    <source>
        <dbReference type="ARBA" id="ARBA00012438"/>
    </source>
</evidence>
<evidence type="ECO:0000256" key="5">
    <source>
        <dbReference type="ARBA" id="ARBA00022741"/>
    </source>
</evidence>
<proteinExistence type="predicted"/>
<sequence>MLTRTNRIVVELLQSEKEKMLTDWEQKILVSSNDPFKDRMKENGEVLFYLLTQCFTNKRDDLNKIIRSFSISIADQRVKAGMNIGDFVYNVNLARSIFQESLNQMNLEWQEILEYTQNIQFCFDQFLYFSVSYYSDVKNQIIEEKTKFIDTSHKDRLTLLGQMTSSFIHEFRNPLTSVQGFIQLLKAENQNMKYLDIISIELEQLNFRISQFLLLSKKELIGKEKVCFSFNEIIEEVLVFLYPSILDGKVKIVKHLDEEIHLWGYEDEIRQVLINIIFNAIDVLHTDTTDPLIKIISHSLDNSYIKLEIANNGPKIPPHLVQSIFEPFVTTKSLGTGLGLFVCKEIIEKHKGTLECETQEELTVFSITLPIAESNTIKPDTINV</sequence>
<dbReference type="Gene3D" id="1.10.490.70">
    <property type="entry name" value="Histidine kinase N-terminal domain"/>
    <property type="match status" value="1"/>
</dbReference>
<dbReference type="Proteomes" id="UP000681027">
    <property type="component" value="Unassembled WGS sequence"/>
</dbReference>
<dbReference type="SUPFAM" id="SSF55874">
    <property type="entry name" value="ATPase domain of HSP90 chaperone/DNA topoisomerase II/histidine kinase"/>
    <property type="match status" value="1"/>
</dbReference>
<dbReference type="Gene3D" id="1.10.287.130">
    <property type="match status" value="1"/>
</dbReference>
<name>A0ABS5NLP7_9BACI</name>
<dbReference type="RefSeq" id="WP_213100255.1">
    <property type="nucleotide sequence ID" value="NZ_JAGYPM010000001.1"/>
</dbReference>
<dbReference type="InterPro" id="IPR036890">
    <property type="entry name" value="HATPase_C_sf"/>
</dbReference>
<dbReference type="SMART" id="SM00388">
    <property type="entry name" value="HisKA"/>
    <property type="match status" value="1"/>
</dbReference>
<keyword evidence="4" id="KW-0808">Transferase</keyword>
<dbReference type="InterPro" id="IPR003661">
    <property type="entry name" value="HisK_dim/P_dom"/>
</dbReference>
<evidence type="ECO:0000256" key="3">
    <source>
        <dbReference type="ARBA" id="ARBA00022553"/>
    </source>
</evidence>
<dbReference type="SUPFAM" id="SSF47384">
    <property type="entry name" value="Homodimeric domain of signal transducing histidine kinase"/>
    <property type="match status" value="1"/>
</dbReference>
<evidence type="ECO:0000313" key="11">
    <source>
        <dbReference type="Proteomes" id="UP000681027"/>
    </source>
</evidence>
<gene>
    <name evidence="10" type="ORF">KHA94_00700</name>
</gene>
<comment type="caution">
    <text evidence="10">The sequence shown here is derived from an EMBL/GenBank/DDBJ whole genome shotgun (WGS) entry which is preliminary data.</text>
</comment>
<keyword evidence="5" id="KW-0547">Nucleotide-binding</keyword>
<dbReference type="Pfam" id="PF09385">
    <property type="entry name" value="HisK_N"/>
    <property type="match status" value="1"/>
</dbReference>
<dbReference type="Pfam" id="PF02518">
    <property type="entry name" value="HATPase_c"/>
    <property type="match status" value="1"/>
</dbReference>
<dbReference type="InterPro" id="IPR036097">
    <property type="entry name" value="HisK_dim/P_sf"/>
</dbReference>